<evidence type="ECO:0000313" key="1">
    <source>
        <dbReference type="EMBL" id="TVU45292.1"/>
    </source>
</evidence>
<accession>A0A5J9W9B0</accession>
<keyword evidence="2" id="KW-1185">Reference proteome</keyword>
<gene>
    <name evidence="1" type="ORF">EJB05_04774</name>
</gene>
<protein>
    <submittedName>
        <fullName evidence="1">Uncharacterized protein</fullName>
    </submittedName>
</protein>
<evidence type="ECO:0000313" key="2">
    <source>
        <dbReference type="Proteomes" id="UP000324897"/>
    </source>
</evidence>
<reference evidence="1 2" key="1">
    <citation type="journal article" date="2019" name="Sci. Rep.">
        <title>A high-quality genome of Eragrostis curvula grass provides insights into Poaceae evolution and supports new strategies to enhance forage quality.</title>
        <authorList>
            <person name="Carballo J."/>
            <person name="Santos B.A.C.M."/>
            <person name="Zappacosta D."/>
            <person name="Garbus I."/>
            <person name="Selva J.P."/>
            <person name="Gallo C.A."/>
            <person name="Diaz A."/>
            <person name="Albertini E."/>
            <person name="Caccamo M."/>
            <person name="Echenique V."/>
        </authorList>
    </citation>
    <scope>NUCLEOTIDE SEQUENCE [LARGE SCALE GENOMIC DNA]</scope>
    <source>
        <strain evidence="2">cv. Victoria</strain>
        <tissue evidence="1">Leaf</tissue>
    </source>
</reference>
<sequence length="66" mass="7485">MPSVASSWLLPPAALLPVSPLHKKVSSKFIRSVEVLAASLLRPPLLRQWLNKLRGQLRRSVRKQMM</sequence>
<organism evidence="1 2">
    <name type="scientific">Eragrostis curvula</name>
    <name type="common">weeping love grass</name>
    <dbReference type="NCBI Taxonomy" id="38414"/>
    <lineage>
        <taxon>Eukaryota</taxon>
        <taxon>Viridiplantae</taxon>
        <taxon>Streptophyta</taxon>
        <taxon>Embryophyta</taxon>
        <taxon>Tracheophyta</taxon>
        <taxon>Spermatophyta</taxon>
        <taxon>Magnoliopsida</taxon>
        <taxon>Liliopsida</taxon>
        <taxon>Poales</taxon>
        <taxon>Poaceae</taxon>
        <taxon>PACMAD clade</taxon>
        <taxon>Chloridoideae</taxon>
        <taxon>Eragrostideae</taxon>
        <taxon>Eragrostidinae</taxon>
        <taxon>Eragrostis</taxon>
    </lineage>
</organism>
<comment type="caution">
    <text evidence="1">The sequence shown here is derived from an EMBL/GenBank/DDBJ whole genome shotgun (WGS) entry which is preliminary data.</text>
</comment>
<dbReference type="Gramene" id="TVU45292">
    <property type="protein sequence ID" value="TVU45292"/>
    <property type="gene ID" value="EJB05_04774"/>
</dbReference>
<name>A0A5J9W9B0_9POAL</name>
<dbReference type="Proteomes" id="UP000324897">
    <property type="component" value="Chromosome 5"/>
</dbReference>
<dbReference type="EMBL" id="RWGY01000004">
    <property type="protein sequence ID" value="TVU45292.1"/>
    <property type="molecule type" value="Genomic_DNA"/>
</dbReference>
<proteinExistence type="predicted"/>
<dbReference type="AlphaFoldDB" id="A0A5J9W9B0"/>